<dbReference type="PROSITE" id="PS50894">
    <property type="entry name" value="HPT"/>
    <property type="match status" value="1"/>
</dbReference>
<comment type="caution">
    <text evidence="5">The sequence shown here is derived from an EMBL/GenBank/DDBJ whole genome shotgun (WGS) entry which is preliminary data.</text>
</comment>
<dbReference type="GO" id="GO:0004672">
    <property type="term" value="F:protein kinase activity"/>
    <property type="evidence" value="ECO:0007669"/>
    <property type="project" value="UniProtKB-ARBA"/>
</dbReference>
<proteinExistence type="predicted"/>
<feature type="compositionally biased region" description="Low complexity" evidence="3">
    <location>
        <begin position="126"/>
        <end position="141"/>
    </location>
</feature>
<evidence type="ECO:0000259" key="4">
    <source>
        <dbReference type="PROSITE" id="PS50894"/>
    </source>
</evidence>
<name>A0A7W2EDD2_9BURK</name>
<evidence type="ECO:0000256" key="1">
    <source>
        <dbReference type="ARBA" id="ARBA00023012"/>
    </source>
</evidence>
<dbReference type="Gene3D" id="1.20.120.160">
    <property type="entry name" value="HPT domain"/>
    <property type="match status" value="1"/>
</dbReference>
<feature type="region of interest" description="Disordered" evidence="3">
    <location>
        <begin position="121"/>
        <end position="141"/>
    </location>
</feature>
<sequence length="207" mass="20701">MHHDAGPPILDLDDASARNGVQRPLLLSAARAFAQAYGALPQQVVGQLAAGELAALGQGAHRVKGAATLLGAYRLGAAAAALEEAVRAGDPTPLPGVAHAFATELAAALAAVRALTPLTPAPAPQAAPASPADADPAQRAQAATLARQLAPLLHDGDYGATALLDQLDGLLGGGEHAALLAAIRQQFDDLETEQAALLAERLGVALG</sequence>
<dbReference type="AlphaFoldDB" id="A0A7W2EDD2"/>
<gene>
    <name evidence="5" type="ORF">H3H36_00170</name>
</gene>
<evidence type="ECO:0000256" key="2">
    <source>
        <dbReference type="PROSITE-ProRule" id="PRU00110"/>
    </source>
</evidence>
<keyword evidence="1" id="KW-0902">Two-component regulatory system</keyword>
<dbReference type="RefSeq" id="WP_182212961.1">
    <property type="nucleotide sequence ID" value="NZ_JACEZS010000001.1"/>
</dbReference>
<reference evidence="5 6" key="1">
    <citation type="submission" date="2020-07" db="EMBL/GenBank/DDBJ databases">
        <title>Novel species isolated from subtropical streams in China.</title>
        <authorList>
            <person name="Lu H."/>
        </authorList>
    </citation>
    <scope>NUCLEOTIDE SEQUENCE [LARGE SCALE GENOMIC DNA]</scope>
    <source>
        <strain evidence="5 6">FT3S</strain>
    </source>
</reference>
<feature type="domain" description="HPt" evidence="4">
    <location>
        <begin position="22"/>
        <end position="122"/>
    </location>
</feature>
<evidence type="ECO:0000256" key="3">
    <source>
        <dbReference type="SAM" id="MobiDB-lite"/>
    </source>
</evidence>
<dbReference type="GO" id="GO:0000160">
    <property type="term" value="P:phosphorelay signal transduction system"/>
    <property type="evidence" value="ECO:0007669"/>
    <property type="project" value="UniProtKB-KW"/>
</dbReference>
<evidence type="ECO:0000313" key="5">
    <source>
        <dbReference type="EMBL" id="MBA5603776.1"/>
    </source>
</evidence>
<keyword evidence="6" id="KW-1185">Reference proteome</keyword>
<evidence type="ECO:0000313" key="6">
    <source>
        <dbReference type="Proteomes" id="UP000566711"/>
    </source>
</evidence>
<feature type="modified residue" description="Phosphohistidine" evidence="2">
    <location>
        <position position="61"/>
    </location>
</feature>
<accession>A0A7W2EDD2</accession>
<protein>
    <submittedName>
        <fullName evidence="5">Hpt domain-containing protein</fullName>
    </submittedName>
</protein>
<dbReference type="InterPro" id="IPR008207">
    <property type="entry name" value="Sig_transdc_His_kin_Hpt_dom"/>
</dbReference>
<dbReference type="EMBL" id="JACEZS010000001">
    <property type="protein sequence ID" value="MBA5603776.1"/>
    <property type="molecule type" value="Genomic_DNA"/>
</dbReference>
<keyword evidence="2" id="KW-0597">Phosphoprotein</keyword>
<dbReference type="Proteomes" id="UP000566711">
    <property type="component" value="Unassembled WGS sequence"/>
</dbReference>
<organism evidence="5 6">
    <name type="scientific">Rugamonas fusca</name>
    <dbReference type="NCBI Taxonomy" id="2758568"/>
    <lineage>
        <taxon>Bacteria</taxon>
        <taxon>Pseudomonadati</taxon>
        <taxon>Pseudomonadota</taxon>
        <taxon>Betaproteobacteria</taxon>
        <taxon>Burkholderiales</taxon>
        <taxon>Oxalobacteraceae</taxon>
        <taxon>Telluria group</taxon>
        <taxon>Rugamonas</taxon>
    </lineage>
</organism>
<dbReference type="Pfam" id="PF01627">
    <property type="entry name" value="Hpt"/>
    <property type="match status" value="1"/>
</dbReference>
<dbReference type="InterPro" id="IPR036641">
    <property type="entry name" value="HPT_dom_sf"/>
</dbReference>
<dbReference type="SUPFAM" id="SSF47226">
    <property type="entry name" value="Histidine-containing phosphotransfer domain, HPT domain"/>
    <property type="match status" value="1"/>
</dbReference>